<proteinExistence type="inferred from homology"/>
<dbReference type="GO" id="GO:0033389">
    <property type="term" value="P:putrescine biosynthetic process from arginine, via agmatine"/>
    <property type="evidence" value="ECO:0007669"/>
    <property type="project" value="TreeGrafter"/>
</dbReference>
<dbReference type="EMBL" id="HE796683">
    <property type="protein sequence ID" value="CCH00037.1"/>
    <property type="molecule type" value="Genomic_DNA"/>
</dbReference>
<name>I0K7D4_9BACT</name>
<dbReference type="InterPro" id="IPR023696">
    <property type="entry name" value="Ureohydrolase_dom_sf"/>
</dbReference>
<gene>
    <name evidence="5" type="primary">speB</name>
    <name evidence="5" type="ORF">FAES_2028</name>
</gene>
<keyword evidence="2" id="KW-0479">Metal-binding</keyword>
<dbReference type="GO" id="GO:0008783">
    <property type="term" value="F:agmatinase activity"/>
    <property type="evidence" value="ECO:0007669"/>
    <property type="project" value="UniProtKB-EC"/>
</dbReference>
<dbReference type="AlphaFoldDB" id="I0K7D4"/>
<accession>I0K7D4</accession>
<dbReference type="KEGG" id="fae:FAES_2028"/>
<dbReference type="InterPro" id="IPR006035">
    <property type="entry name" value="Ureohydrolase"/>
</dbReference>
<dbReference type="SUPFAM" id="SSF52768">
    <property type="entry name" value="Arginase/deacetylase"/>
    <property type="match status" value="1"/>
</dbReference>
<evidence type="ECO:0000313" key="6">
    <source>
        <dbReference type="Proteomes" id="UP000011058"/>
    </source>
</evidence>
<dbReference type="EC" id="3.5.3.11" evidence="5"/>
<dbReference type="PROSITE" id="PS01053">
    <property type="entry name" value="ARGINASE_1"/>
    <property type="match status" value="1"/>
</dbReference>
<keyword evidence="6" id="KW-1185">Reference proteome</keyword>
<reference evidence="5 6" key="1">
    <citation type="journal article" date="2012" name="J. Bacteriol.">
        <title>Genome Sequence of Fibrella aestuarina BUZ 2T, a Filamentous Marine Bacterium.</title>
        <authorList>
            <person name="Filippini M."/>
            <person name="Qi W."/>
            <person name="Blom J."/>
            <person name="Goesmann A."/>
            <person name="Smits T.H."/>
            <person name="Bagheri H.C."/>
        </authorList>
    </citation>
    <scope>NUCLEOTIDE SEQUENCE [LARGE SCALE GENOMIC DNA]</scope>
    <source>
        <strain evidence="6">BUZ 2T</strain>
    </source>
</reference>
<dbReference type="Pfam" id="PF00491">
    <property type="entry name" value="Arginase"/>
    <property type="match status" value="1"/>
</dbReference>
<evidence type="ECO:0000256" key="3">
    <source>
        <dbReference type="ARBA" id="ARBA00022801"/>
    </source>
</evidence>
<dbReference type="PANTHER" id="PTHR11358">
    <property type="entry name" value="ARGINASE/AGMATINASE"/>
    <property type="match status" value="1"/>
</dbReference>
<dbReference type="Proteomes" id="UP000011058">
    <property type="component" value="Chromosome"/>
</dbReference>
<evidence type="ECO:0000256" key="4">
    <source>
        <dbReference type="RuleBase" id="RU003684"/>
    </source>
</evidence>
<dbReference type="InterPro" id="IPR020855">
    <property type="entry name" value="Ureohydrolase_Mn_BS"/>
</dbReference>
<dbReference type="PROSITE" id="PS51409">
    <property type="entry name" value="ARGINASE_2"/>
    <property type="match status" value="1"/>
</dbReference>
<comment type="similarity">
    <text evidence="1">Belongs to the arginase family. Agmatinase subfamily.</text>
</comment>
<evidence type="ECO:0000256" key="2">
    <source>
        <dbReference type="ARBA" id="ARBA00022723"/>
    </source>
</evidence>
<organism evidence="5 6">
    <name type="scientific">Fibrella aestuarina BUZ 2</name>
    <dbReference type="NCBI Taxonomy" id="1166018"/>
    <lineage>
        <taxon>Bacteria</taxon>
        <taxon>Pseudomonadati</taxon>
        <taxon>Bacteroidota</taxon>
        <taxon>Cytophagia</taxon>
        <taxon>Cytophagales</taxon>
        <taxon>Spirosomataceae</taxon>
        <taxon>Fibrella</taxon>
    </lineage>
</organism>
<evidence type="ECO:0000256" key="1">
    <source>
        <dbReference type="ARBA" id="ARBA00009227"/>
    </source>
</evidence>
<protein>
    <submittedName>
        <fullName evidence="5">Agmatinase</fullName>
        <ecNumber evidence="5">3.5.3.11</ecNumber>
    </submittedName>
</protein>
<dbReference type="STRING" id="1166018.FAES_2028"/>
<dbReference type="GO" id="GO:0046872">
    <property type="term" value="F:metal ion binding"/>
    <property type="evidence" value="ECO:0007669"/>
    <property type="project" value="UniProtKB-KW"/>
</dbReference>
<keyword evidence="3 4" id="KW-0378">Hydrolase</keyword>
<evidence type="ECO:0000313" key="5">
    <source>
        <dbReference type="EMBL" id="CCH00037.1"/>
    </source>
</evidence>
<sequence length="416" mass="45830">MLMETLVLPAETQYTLSACLSVRSRSAGNYQIAHLLTGKQYQITADVARILALLQKTATPSQLCDALPDLPPTAIDRTIRFLTSEKLIIDAAHSAHEDLFHINQLTNRLFNLPDHQRRSEDPGVVFIGVPYGGGNGISPGCDRFPSVVRAYTKQQKINLGPDANLANVHFRGLYATTPPTRLTDRLLAGDLRDWGDLLFFPFESATDVYAKIGRAVQLTAQRGQVPVLLGGDHSISYAGIQAITEQYGAIQVLHFDAHCDTYESSYNRLYARRGAHSHGTFMSRSLELPGLKRVTQIGLRGFTNISQHDTSRRHILWAEDARQALIANTLPTLPTDWPVYVTFDIDVLDPAVAPGTATPVPGGFSYDEVCHLLAHFLQGQRVVGVDLVEVNPDRDRDQVTVQTAAQLLLLLASYVV</sequence>
<dbReference type="PANTHER" id="PTHR11358:SF26">
    <property type="entry name" value="GUANIDINO ACID HYDROLASE, MITOCHONDRIAL"/>
    <property type="match status" value="1"/>
</dbReference>
<dbReference type="HOGENOM" id="CLU_694182_0_0_10"/>
<dbReference type="Gene3D" id="3.40.800.10">
    <property type="entry name" value="Ureohydrolase domain"/>
    <property type="match status" value="1"/>
</dbReference>
<dbReference type="PATRIC" id="fig|1166018.3.peg.3774"/>
<dbReference type="eggNOG" id="COG0010">
    <property type="taxonomic scope" value="Bacteria"/>
</dbReference>